<proteinExistence type="predicted"/>
<name>A0A523BEP3_9CREN</name>
<gene>
    <name evidence="1" type="ORF">DSO08_02345</name>
</gene>
<organism evidence="1 2">
    <name type="scientific">Thermoproteota archaeon</name>
    <dbReference type="NCBI Taxonomy" id="2056631"/>
    <lineage>
        <taxon>Archaea</taxon>
        <taxon>Thermoproteota</taxon>
    </lineage>
</organism>
<protein>
    <submittedName>
        <fullName evidence="1">Uncharacterized protein</fullName>
    </submittedName>
</protein>
<evidence type="ECO:0000313" key="2">
    <source>
        <dbReference type="Proteomes" id="UP000315399"/>
    </source>
</evidence>
<dbReference type="Proteomes" id="UP000315399">
    <property type="component" value="Unassembled WGS sequence"/>
</dbReference>
<dbReference type="AlphaFoldDB" id="A0A523BEP3"/>
<dbReference type="EMBL" id="QNVH01000014">
    <property type="protein sequence ID" value="TDA39413.1"/>
    <property type="molecule type" value="Genomic_DNA"/>
</dbReference>
<reference evidence="1 2" key="1">
    <citation type="journal article" date="2019" name="Nat. Microbiol.">
        <title>Expanding anaerobic alkane metabolism in the domain of Archaea.</title>
        <authorList>
            <person name="Wang Y."/>
            <person name="Wegener G."/>
            <person name="Hou J."/>
            <person name="Wang F."/>
            <person name="Xiao X."/>
        </authorList>
    </citation>
    <scope>NUCLEOTIDE SEQUENCE [LARGE SCALE GENOMIC DNA]</scope>
    <source>
        <strain evidence="1">WYZ-LMO10</strain>
    </source>
</reference>
<evidence type="ECO:0000313" key="1">
    <source>
        <dbReference type="EMBL" id="TDA39413.1"/>
    </source>
</evidence>
<comment type="caution">
    <text evidence="1">The sequence shown here is derived from an EMBL/GenBank/DDBJ whole genome shotgun (WGS) entry which is preliminary data.</text>
</comment>
<accession>A0A523BEP3</accession>
<sequence>MRSRRGFALTLTALSLFLILTSYFFMMMYFITPVHVEPFQNPDLSEEAYRSILRGAGAAASRSTDPDLAAEVYINASLKALSDLSQAGLAIPPFVGTGVGRLEPLGLGNFTYGVIYKSSSGTGGAIKMLNLPPGSEVVLADQDLNVVSKSTTGTLNFNREAGEYYIVAYTKDSQAWSYSGTVSINYKYTLQGTSITATSWSPPPGFPYILVYGVPQLGLVRVFDSGGTIVGEGLRDLRSNVTTVLVSLNTINGKVSVIAPNAWYFGIVRGGDVFVYG</sequence>